<reference evidence="2" key="2">
    <citation type="submission" date="2013-10" db="EMBL/GenBank/DDBJ databases">
        <authorList>
            <person name="Aslett M."/>
        </authorList>
    </citation>
    <scope>NUCLEOTIDE SEQUENCE</scope>
    <source>
        <strain evidence="2">Houghton</strain>
    </source>
</reference>
<protein>
    <submittedName>
        <fullName evidence="2">Uncharacterized protein</fullName>
    </submittedName>
</protein>
<evidence type="ECO:0000313" key="2">
    <source>
        <dbReference type="EMBL" id="CDI79170.1"/>
    </source>
</evidence>
<dbReference type="OrthoDB" id="368904at2759"/>
<dbReference type="VEuPathDB" id="ToxoDB:EAH_00040680"/>
<reference evidence="2" key="1">
    <citation type="submission" date="2013-10" db="EMBL/GenBank/DDBJ databases">
        <title>Genomic analysis of the causative agents of coccidiosis in chickens.</title>
        <authorList>
            <person name="Reid A.J."/>
            <person name="Blake D."/>
            <person name="Billington K."/>
            <person name="Browne H."/>
            <person name="Dunn M."/>
            <person name="Hung S."/>
            <person name="Kawahara F."/>
            <person name="Miranda-Saavedra D."/>
            <person name="Mourier T."/>
            <person name="Nagra H."/>
            <person name="Otto T.D."/>
            <person name="Rawlings N."/>
            <person name="Sanchez A."/>
            <person name="Sanders M."/>
            <person name="Subramaniam C."/>
            <person name="Tay Y."/>
            <person name="Dear P."/>
            <person name="Doerig C."/>
            <person name="Gruber A."/>
            <person name="Parkinson J."/>
            <person name="Shirley M."/>
            <person name="Wan K.L."/>
            <person name="Berriman M."/>
            <person name="Tomley F."/>
            <person name="Pain A."/>
        </authorList>
    </citation>
    <scope>NUCLEOTIDE SEQUENCE</scope>
    <source>
        <strain evidence="2">Houghton</strain>
    </source>
</reference>
<feature type="region of interest" description="Disordered" evidence="1">
    <location>
        <begin position="303"/>
        <end position="348"/>
    </location>
</feature>
<proteinExistence type="predicted"/>
<feature type="region of interest" description="Disordered" evidence="1">
    <location>
        <begin position="178"/>
        <end position="210"/>
    </location>
</feature>
<dbReference type="Proteomes" id="UP000018050">
    <property type="component" value="Unassembled WGS sequence"/>
</dbReference>
<dbReference type="EMBL" id="HG670981">
    <property type="protein sequence ID" value="CDI79170.1"/>
    <property type="molecule type" value="Genomic_DNA"/>
</dbReference>
<dbReference type="RefSeq" id="XP_013250676.1">
    <property type="nucleotide sequence ID" value="XM_013395222.1"/>
</dbReference>
<evidence type="ECO:0000256" key="1">
    <source>
        <dbReference type="SAM" id="MobiDB-lite"/>
    </source>
</evidence>
<dbReference type="AlphaFoldDB" id="U6GG66"/>
<evidence type="ECO:0000313" key="3">
    <source>
        <dbReference type="Proteomes" id="UP000018050"/>
    </source>
</evidence>
<feature type="non-terminal residue" evidence="2">
    <location>
        <position position="1"/>
    </location>
</feature>
<gene>
    <name evidence="2" type="ORF">EAH_00040680</name>
</gene>
<keyword evidence="3" id="KW-1185">Reference proteome</keyword>
<name>U6GG66_EIMAC</name>
<sequence length="348" mass="39782">TKSKRDLMVFVTNVFFPVQNPPEYKQLFRRGGCPRWLLDPRLGPPRLSADWLPSAGWRYDVPNSTIIYSSTNEAREPPHTFPFNLFLPRRMSSRFALIKRDFFCQNSQIQSTILLEGANEAGLLFRGIGERNFWAVLLQKGGGIYLIRVKNGEKQILGTVGNFRVQGAEGEEPVRYTRQQENMEEARPKGYEECTQSDPDPDPPIAREPPHTFPFNLFLPRRMSSRFALIKRDFFCQNSQIQSTILLEGANEAGLLFRGIGERNFWAVLLQKGGGIYLIRVKNGEKQILGTVGNFRVQGAEGEEPVRYTRQQENMEEARPKGYEECTQSDPDPDPPIPIPRSRSRSRS</sequence>
<accession>U6GG66</accession>
<dbReference type="GeneID" id="25272138"/>
<organism evidence="2 3">
    <name type="scientific">Eimeria acervulina</name>
    <name type="common">Coccidian parasite</name>
    <dbReference type="NCBI Taxonomy" id="5801"/>
    <lineage>
        <taxon>Eukaryota</taxon>
        <taxon>Sar</taxon>
        <taxon>Alveolata</taxon>
        <taxon>Apicomplexa</taxon>
        <taxon>Conoidasida</taxon>
        <taxon>Coccidia</taxon>
        <taxon>Eucoccidiorida</taxon>
        <taxon>Eimeriorina</taxon>
        <taxon>Eimeriidae</taxon>
        <taxon>Eimeria</taxon>
    </lineage>
</organism>